<evidence type="ECO:0000256" key="2">
    <source>
        <dbReference type="ARBA" id="ARBA00022737"/>
    </source>
</evidence>
<evidence type="ECO:0000313" key="7">
    <source>
        <dbReference type="Proteomes" id="UP001458880"/>
    </source>
</evidence>
<dbReference type="FunFam" id="1.10.1540.10:FF:000001">
    <property type="entry name" value="neurobeachin isoform X1"/>
    <property type="match status" value="1"/>
</dbReference>
<dbReference type="PROSITE" id="PS50082">
    <property type="entry name" value="WD_REPEATS_2"/>
    <property type="match status" value="5"/>
</dbReference>
<keyword evidence="2" id="KW-0677">Repeat</keyword>
<name>A0AAW1K562_POPJA</name>
<proteinExistence type="predicted"/>
<dbReference type="SMART" id="SM00320">
    <property type="entry name" value="WD40"/>
    <property type="match status" value="7"/>
</dbReference>
<dbReference type="InterPro" id="IPR036322">
    <property type="entry name" value="WD40_repeat_dom_sf"/>
</dbReference>
<feature type="repeat" description="WD" evidence="3">
    <location>
        <begin position="731"/>
        <end position="764"/>
    </location>
</feature>
<dbReference type="EMBL" id="JASPKY010000254">
    <property type="protein sequence ID" value="KAK9713024.1"/>
    <property type="molecule type" value="Genomic_DNA"/>
</dbReference>
<feature type="repeat" description="WD" evidence="3">
    <location>
        <begin position="598"/>
        <end position="639"/>
    </location>
</feature>
<dbReference type="Gene3D" id="2.130.10.10">
    <property type="entry name" value="YVTN repeat-like/Quinoprotein amine dehydrogenase"/>
    <property type="match status" value="2"/>
</dbReference>
<reference evidence="6 7" key="1">
    <citation type="journal article" date="2024" name="BMC Genomics">
        <title>De novo assembly and annotation of Popillia japonica's genome with initial clues to its potential as an invasive pest.</title>
        <authorList>
            <person name="Cucini C."/>
            <person name="Boschi S."/>
            <person name="Funari R."/>
            <person name="Cardaioli E."/>
            <person name="Iannotti N."/>
            <person name="Marturano G."/>
            <person name="Paoli F."/>
            <person name="Bruttini M."/>
            <person name="Carapelli A."/>
            <person name="Frati F."/>
            <person name="Nardi F."/>
        </authorList>
    </citation>
    <scope>NUCLEOTIDE SEQUENCE [LARGE SCALE GENOMIC DNA]</scope>
    <source>
        <strain evidence="6">DMR45628</strain>
    </source>
</reference>
<keyword evidence="7" id="KW-1185">Reference proteome</keyword>
<comment type="caution">
    <text evidence="6">The sequence shown here is derived from an EMBL/GenBank/DDBJ whole genome shotgun (WGS) entry which is preliminary data.</text>
</comment>
<dbReference type="InterPro" id="IPR000409">
    <property type="entry name" value="BEACH_dom"/>
</dbReference>
<dbReference type="Proteomes" id="UP001458880">
    <property type="component" value="Unassembled WGS sequence"/>
</dbReference>
<dbReference type="Gene3D" id="1.10.1540.10">
    <property type="entry name" value="BEACH domain"/>
    <property type="match status" value="1"/>
</dbReference>
<sequence>MDKGRFSLLLLDPGEIYFEDFSAVFVTSDVTSTNYDYKKQDGRLKLCSKSLVFDPKDISKPLIKLPLKECKVIEEWKGKSKFIKSNAILNIICNRYIEMLEGNEITPYKFCDYGKFLFLLNYANINDCLSQILQLQRASTLPPLEQSNMISAIVNSRHAGVEFNPLWLDLYEKIIMETQGEKIDPLVRNPGRIMLTNTKFCFQPYNNIEFSPFLRIDLGCIKRIVKRRFLLQHIGLEIYSKENDNTADIYIALSNQKARDDLYDCILTQSDLKLDTTEKDVMTLKWQNGIVSNYDYLMYINSLGDRTVNDLTQYPVFPWVLSDYKSGSIDLNEPDLYRDLSKPVGALNPSRLEKLMDRYNEMPEPKYMYGSHYSTPGFVLYYLVRLYPQYMLCLQNGRFDLPDRMFNSCADVYKNCLNNMADFKELIPQFYDVEAEGKFLVNSKGINFGYRDSGVKVGDVKLPPWADGPKHFVQILRDALESDIVSKNLHSWIDLIFGYKQRGEEAVKASNVFHYMCYEGNVDLDSITDMHQRHPLEVQIMEFGQVPKQVFNVPHPHRKVGQILLEVDQVTMVVETDIECDKYQQWKNFTSIECVTKFHTHKGPISCIYMSDDSDKVISVGQDSKMKIFSIVNNRQMRSANIGNMPLSGCIEVSKLNTVMVSSWDNSIKMYDLDFGRVTQSVEAHEDAITCMIWGDKSNLLCTGSSDCTVRVWRGFNEHGTIKPIQCLICQLDHNSEVTCLAFDPQNLYLAVGTEDGEVYVWSMVERNLHRKYQVHAASVKSLCYSPDGDKLASCGSDKSFKILDLQTGMSVYTKTMDSGLRCLKWDGFLLLLGNEDGVLYVWDIIEVKLLYQNKVHEGPINALDISPDKKYVATGGEDHQICIWAPIL</sequence>
<dbReference type="SUPFAM" id="SSF50978">
    <property type="entry name" value="WD40 repeat-like"/>
    <property type="match status" value="1"/>
</dbReference>
<dbReference type="Pfam" id="PF25400">
    <property type="entry name" value="PH_FAN"/>
    <property type="match status" value="1"/>
</dbReference>
<evidence type="ECO:0000313" key="6">
    <source>
        <dbReference type="EMBL" id="KAK9713024.1"/>
    </source>
</evidence>
<dbReference type="Gene3D" id="2.30.29.30">
    <property type="entry name" value="Pleckstrin-homology domain (PH domain)/Phosphotyrosine-binding domain (PTB)"/>
    <property type="match status" value="1"/>
</dbReference>
<dbReference type="AlphaFoldDB" id="A0AAW1K562"/>
<dbReference type="SUPFAM" id="SSF81837">
    <property type="entry name" value="BEACH domain"/>
    <property type="match status" value="1"/>
</dbReference>
<dbReference type="PROSITE" id="PS51783">
    <property type="entry name" value="PH_BEACH"/>
    <property type="match status" value="1"/>
</dbReference>
<dbReference type="InterPro" id="IPR023362">
    <property type="entry name" value="PH-BEACH_dom"/>
</dbReference>
<evidence type="ECO:0000259" key="5">
    <source>
        <dbReference type="PROSITE" id="PS51783"/>
    </source>
</evidence>
<dbReference type="PANTHER" id="PTHR13743:SF123">
    <property type="entry name" value="PROTEIN FAN"/>
    <property type="match status" value="1"/>
</dbReference>
<dbReference type="InterPro" id="IPR057496">
    <property type="entry name" value="FAN-like_PH"/>
</dbReference>
<dbReference type="PROSITE" id="PS50197">
    <property type="entry name" value="BEACH"/>
    <property type="match status" value="1"/>
</dbReference>
<dbReference type="CDD" id="cd00200">
    <property type="entry name" value="WD40"/>
    <property type="match status" value="1"/>
</dbReference>
<feature type="repeat" description="WD" evidence="3">
    <location>
        <begin position="682"/>
        <end position="713"/>
    </location>
</feature>
<feature type="domain" description="BEACH-type PH" evidence="5">
    <location>
        <begin position="169"/>
        <end position="267"/>
    </location>
</feature>
<protein>
    <submittedName>
        <fullName evidence="6">WD domain, G-beta repeat</fullName>
    </submittedName>
</protein>
<dbReference type="InterPro" id="IPR011993">
    <property type="entry name" value="PH-like_dom_sf"/>
</dbReference>
<dbReference type="InterPro" id="IPR015943">
    <property type="entry name" value="WD40/YVTN_repeat-like_dom_sf"/>
</dbReference>
<evidence type="ECO:0000259" key="4">
    <source>
        <dbReference type="PROSITE" id="PS50197"/>
    </source>
</evidence>
<feature type="repeat" description="WD" evidence="3">
    <location>
        <begin position="773"/>
        <end position="814"/>
    </location>
</feature>
<accession>A0AAW1K562</accession>
<dbReference type="InterPro" id="IPR036372">
    <property type="entry name" value="BEACH_dom_sf"/>
</dbReference>
<dbReference type="CDD" id="cd06071">
    <property type="entry name" value="Beach"/>
    <property type="match status" value="1"/>
</dbReference>
<dbReference type="InterPro" id="IPR001680">
    <property type="entry name" value="WD40_rpt"/>
</dbReference>
<organism evidence="6 7">
    <name type="scientific">Popillia japonica</name>
    <name type="common">Japanese beetle</name>
    <dbReference type="NCBI Taxonomy" id="7064"/>
    <lineage>
        <taxon>Eukaryota</taxon>
        <taxon>Metazoa</taxon>
        <taxon>Ecdysozoa</taxon>
        <taxon>Arthropoda</taxon>
        <taxon>Hexapoda</taxon>
        <taxon>Insecta</taxon>
        <taxon>Pterygota</taxon>
        <taxon>Neoptera</taxon>
        <taxon>Endopterygota</taxon>
        <taxon>Coleoptera</taxon>
        <taxon>Polyphaga</taxon>
        <taxon>Scarabaeiformia</taxon>
        <taxon>Scarabaeidae</taxon>
        <taxon>Rutelinae</taxon>
        <taxon>Popillia</taxon>
    </lineage>
</organism>
<dbReference type="Pfam" id="PF02138">
    <property type="entry name" value="Beach"/>
    <property type="match status" value="1"/>
</dbReference>
<dbReference type="InterPro" id="IPR050865">
    <property type="entry name" value="BEACH_Domain"/>
</dbReference>
<feature type="domain" description="BEACH" evidence="4">
    <location>
        <begin position="271"/>
        <end position="558"/>
    </location>
</feature>
<keyword evidence="1 3" id="KW-0853">WD repeat</keyword>
<dbReference type="PANTHER" id="PTHR13743">
    <property type="entry name" value="BEIGE/BEACH-RELATED"/>
    <property type="match status" value="1"/>
</dbReference>
<gene>
    <name evidence="6" type="ORF">QE152_g24585</name>
</gene>
<dbReference type="SUPFAM" id="SSF50729">
    <property type="entry name" value="PH domain-like"/>
    <property type="match status" value="1"/>
</dbReference>
<feature type="repeat" description="WD" evidence="3">
    <location>
        <begin position="854"/>
        <end position="885"/>
    </location>
</feature>
<dbReference type="PROSITE" id="PS50294">
    <property type="entry name" value="WD_REPEATS_REGION"/>
    <property type="match status" value="4"/>
</dbReference>
<dbReference type="SMART" id="SM01026">
    <property type="entry name" value="Beach"/>
    <property type="match status" value="1"/>
</dbReference>
<evidence type="ECO:0000256" key="3">
    <source>
        <dbReference type="PROSITE-ProRule" id="PRU00221"/>
    </source>
</evidence>
<evidence type="ECO:0000256" key="1">
    <source>
        <dbReference type="ARBA" id="ARBA00022574"/>
    </source>
</evidence>
<dbReference type="Pfam" id="PF00400">
    <property type="entry name" value="WD40"/>
    <property type="match status" value="5"/>
</dbReference>